<reference evidence="1 3" key="1">
    <citation type="submission" date="2020-12" db="EMBL/GenBank/DDBJ databases">
        <title>strain FJAT-54423T represents a novel species of the genus Brevibacillus.</title>
        <authorList>
            <person name="Tang R."/>
        </authorList>
    </citation>
    <scope>NUCLEOTIDE SEQUENCE [LARGE SCALE GENOMIC DNA]</scope>
    <source>
        <strain evidence="1 3">FJAT-54423</strain>
    </source>
</reference>
<organism evidence="1 3">
    <name type="scientific">Brevibacillus composti</name>
    <dbReference type="NCBI Taxonomy" id="2796470"/>
    <lineage>
        <taxon>Bacteria</taxon>
        <taxon>Bacillati</taxon>
        <taxon>Bacillota</taxon>
        <taxon>Bacilli</taxon>
        <taxon>Bacillales</taxon>
        <taxon>Paenibacillaceae</taxon>
        <taxon>Brevibacillus</taxon>
    </lineage>
</organism>
<dbReference type="RefSeq" id="WP_198827782.1">
    <property type="nucleotide sequence ID" value="NZ_CP066308.1"/>
</dbReference>
<dbReference type="KEGG" id="bcop:JD108_20615"/>
<reference evidence="2" key="2">
    <citation type="submission" date="2021-04" db="EMBL/GenBank/DDBJ databases">
        <title>Brevibacillus composti FJAT-54423, complete genome.</title>
        <authorList>
            <person name="Tang R."/>
        </authorList>
    </citation>
    <scope>NUCLEOTIDE SEQUENCE</scope>
    <source>
        <strain evidence="2">FJAT-54424</strain>
    </source>
</reference>
<dbReference type="Pfam" id="PF08680">
    <property type="entry name" value="DUF1779"/>
    <property type="match status" value="1"/>
</dbReference>
<evidence type="ECO:0000313" key="2">
    <source>
        <dbReference type="EMBL" id="QUO41283.1"/>
    </source>
</evidence>
<dbReference type="AlphaFoldDB" id="A0A7T5EKC6"/>
<dbReference type="SUPFAM" id="SSF143842">
    <property type="entry name" value="YwmB-like"/>
    <property type="match status" value="1"/>
</dbReference>
<dbReference type="InterPro" id="IPR014794">
    <property type="entry name" value="DUF1779"/>
</dbReference>
<proteinExistence type="predicted"/>
<sequence>MGKRTGWLILLVMAALAAAWWMPAEAQRGQQERSAAARLFEVIEGSGAEGVSVEVRTRISLGTLADPAEVQALGISWAERLQLPQGQAQWDPSPQLVSYEVQSYGQGAALHFQMTGVPHQEGIDTYLVLSIKGNRDSLPYVDSIQKYHEKVLREAGLVPQFSTCIRGMYNGKLSVDQQEGRILSIFRALQAKELERLEDETVVSISGYTPEWKPFLLLDGQAKMNLQIATHRDSEAGTWITAGTPIITAEY</sequence>
<evidence type="ECO:0000313" key="3">
    <source>
        <dbReference type="Proteomes" id="UP000595847"/>
    </source>
</evidence>
<dbReference type="Proteomes" id="UP000677234">
    <property type="component" value="Chromosome"/>
</dbReference>
<dbReference type="EMBL" id="CP066308">
    <property type="protein sequence ID" value="QQE74201.1"/>
    <property type="molecule type" value="Genomic_DNA"/>
</dbReference>
<name>A0A7T5EKC6_9BACL</name>
<accession>A0A7T5EKC6</accession>
<dbReference type="Gene3D" id="3.30.360.40">
    <property type="entry name" value="YwmB-like"/>
    <property type="match status" value="1"/>
</dbReference>
<gene>
    <name evidence="1" type="ORF">JD108_20615</name>
    <name evidence="2" type="ORF">KDJ56_20550</name>
</gene>
<dbReference type="InterPro" id="IPR036209">
    <property type="entry name" value="YwmB-like_sf"/>
</dbReference>
<evidence type="ECO:0000313" key="1">
    <source>
        <dbReference type="EMBL" id="QQE74201.1"/>
    </source>
</evidence>
<dbReference type="Proteomes" id="UP000595847">
    <property type="component" value="Chromosome"/>
</dbReference>
<dbReference type="EMBL" id="CP073708">
    <property type="protein sequence ID" value="QUO41283.1"/>
    <property type="molecule type" value="Genomic_DNA"/>
</dbReference>
<keyword evidence="4" id="KW-1185">Reference proteome</keyword>
<protein>
    <submittedName>
        <fullName evidence="1">YwmB family TATA-box binding protein</fullName>
    </submittedName>
</protein>
<evidence type="ECO:0000313" key="4">
    <source>
        <dbReference type="Proteomes" id="UP000677234"/>
    </source>
</evidence>